<protein>
    <submittedName>
        <fullName evidence="2">Uncharacterized protein</fullName>
    </submittedName>
</protein>
<dbReference type="Proteomes" id="UP000269352">
    <property type="component" value="Unassembled WGS sequence"/>
</dbReference>
<feature type="non-terminal residue" evidence="2">
    <location>
        <position position="1"/>
    </location>
</feature>
<evidence type="ECO:0000256" key="1">
    <source>
        <dbReference type="SAM" id="Coils"/>
    </source>
</evidence>
<feature type="coiled-coil region" evidence="1">
    <location>
        <begin position="181"/>
        <end position="208"/>
    </location>
</feature>
<dbReference type="EMBL" id="BGZN01000073">
    <property type="protein sequence ID" value="GBR74723.1"/>
    <property type="molecule type" value="Genomic_DNA"/>
</dbReference>
<organism evidence="2 3">
    <name type="scientific">Termititenax aidoneus</name>
    <dbReference type="NCBI Taxonomy" id="2218524"/>
    <lineage>
        <taxon>Bacteria</taxon>
        <taxon>Bacillati</taxon>
        <taxon>Candidatus Margulisiibacteriota</taxon>
        <taxon>Candidatus Termititenacia</taxon>
        <taxon>Candidatus Termititenacales</taxon>
        <taxon>Candidatus Termititenacaceae</taxon>
        <taxon>Candidatus Termititenax</taxon>
    </lineage>
</organism>
<name>A0A388TE14_TERA1</name>
<reference evidence="2 3" key="1">
    <citation type="journal article" date="2019" name="ISME J.">
        <title>Genome analyses of uncultured TG2/ZB3 bacteria in 'Margulisbacteria' specifically attached to ectosymbiotic spirochetes of protists in the termite gut.</title>
        <authorList>
            <person name="Utami Y.D."/>
            <person name="Kuwahara H."/>
            <person name="Igai K."/>
            <person name="Murakami T."/>
            <person name="Sugaya K."/>
            <person name="Morikawa T."/>
            <person name="Nagura Y."/>
            <person name="Yuki M."/>
            <person name="Deevong P."/>
            <person name="Inoue T."/>
            <person name="Kihara K."/>
            <person name="Lo N."/>
            <person name="Yamada A."/>
            <person name="Ohkuma M."/>
            <person name="Hongoh Y."/>
        </authorList>
    </citation>
    <scope>NUCLEOTIDE SEQUENCE [LARGE SCALE GENOMIC DNA]</scope>
    <source>
        <strain evidence="2">NkOx7-01</strain>
    </source>
</reference>
<accession>A0A388TE14</accession>
<keyword evidence="1" id="KW-0175">Coiled coil</keyword>
<evidence type="ECO:0000313" key="3">
    <source>
        <dbReference type="Proteomes" id="UP000269352"/>
    </source>
</evidence>
<keyword evidence="3" id="KW-1185">Reference proteome</keyword>
<evidence type="ECO:0000313" key="2">
    <source>
        <dbReference type="EMBL" id="GBR74723.1"/>
    </source>
</evidence>
<sequence length="252" mass="28342">EISSELAVEEAQFFAEIKHNYGIVHFIPGLEQTLLALHRLRGKRGKTLAEDAAIIEERARLLNAGENAFARAAGNKLISANEIIYSFRVFHGETGQASAIERTTAQRVAFTIQLRLTMDYGSLSAENKIFNDTVIAQLAGEYIAFLQLLTATPEAREWEYQQRVLNYNVYRSTTNNYVTRIIELSAEIADFIREKNILEEREARLLEKRREELAGFKLPLALRQAIADLLGIKPEDLDPAVARHKAAEVSAA</sequence>
<gene>
    <name evidence="2" type="ORF">NO1_1850</name>
</gene>
<comment type="caution">
    <text evidence="2">The sequence shown here is derived from an EMBL/GenBank/DDBJ whole genome shotgun (WGS) entry which is preliminary data.</text>
</comment>
<dbReference type="AlphaFoldDB" id="A0A388TE14"/>
<proteinExistence type="predicted"/>